<dbReference type="GO" id="GO:0010884">
    <property type="term" value="P:positive regulation of lipid storage"/>
    <property type="evidence" value="ECO:0007669"/>
    <property type="project" value="EnsemblMetazoa"/>
</dbReference>
<accession>B4GUJ4</accession>
<dbReference type="OrthoDB" id="197155at2759"/>
<dbReference type="EMBL" id="CH479191">
    <property type="protein sequence ID" value="EDW26277.1"/>
    <property type="molecule type" value="Genomic_DNA"/>
</dbReference>
<dbReference type="eggNOG" id="KOG3773">
    <property type="taxonomic scope" value="Eukaryota"/>
</dbReference>
<dbReference type="STRING" id="7234.B4GUJ4"/>
<dbReference type="GO" id="GO:0005829">
    <property type="term" value="C:cytosol"/>
    <property type="evidence" value="ECO:0007669"/>
    <property type="project" value="EnsemblMetazoa"/>
</dbReference>
<proteinExistence type="predicted"/>
<dbReference type="AlphaFoldDB" id="B4GUJ4"/>
<dbReference type="HOGENOM" id="CLU_1631223_0_0_1"/>
<dbReference type="GO" id="GO:0061724">
    <property type="term" value="P:lipophagy"/>
    <property type="evidence" value="ECO:0007669"/>
    <property type="project" value="EnsemblMetazoa"/>
</dbReference>
<keyword evidence="2" id="KW-1185">Reference proteome</keyword>
<dbReference type="GO" id="GO:0006642">
    <property type="term" value="P:triglyceride mobilization"/>
    <property type="evidence" value="ECO:0007669"/>
    <property type="project" value="EnsemblMetazoa"/>
</dbReference>
<dbReference type="Proteomes" id="UP000008744">
    <property type="component" value="Unassembled WGS sequence"/>
</dbReference>
<protein>
    <submittedName>
        <fullName evidence="1">GL26084</fullName>
    </submittedName>
</protein>
<dbReference type="GO" id="GO:0070328">
    <property type="term" value="P:triglyceride homeostasis"/>
    <property type="evidence" value="ECO:0007669"/>
    <property type="project" value="EnsemblMetazoa"/>
</dbReference>
<organism evidence="2">
    <name type="scientific">Drosophila persimilis</name>
    <name type="common">Fruit fly</name>
    <dbReference type="NCBI Taxonomy" id="7234"/>
    <lineage>
        <taxon>Eukaryota</taxon>
        <taxon>Metazoa</taxon>
        <taxon>Ecdysozoa</taxon>
        <taxon>Arthropoda</taxon>
        <taxon>Hexapoda</taxon>
        <taxon>Insecta</taxon>
        <taxon>Pterygota</taxon>
        <taxon>Neoptera</taxon>
        <taxon>Endopterygota</taxon>
        <taxon>Diptera</taxon>
        <taxon>Brachycera</taxon>
        <taxon>Muscomorpha</taxon>
        <taxon>Ephydroidea</taxon>
        <taxon>Drosophilidae</taxon>
        <taxon>Drosophila</taxon>
        <taxon>Sophophora</taxon>
    </lineage>
</organism>
<name>B4GUJ4_DROPE</name>
<dbReference type="GO" id="GO:0010891">
    <property type="term" value="P:negative regulation of triglyceride storage"/>
    <property type="evidence" value="ECO:0007669"/>
    <property type="project" value="EnsemblMetazoa"/>
</dbReference>
<dbReference type="GO" id="GO:0019433">
    <property type="term" value="P:triglyceride catabolic process"/>
    <property type="evidence" value="ECO:0007669"/>
    <property type="project" value="EnsemblMetazoa"/>
</dbReference>
<reference evidence="1 2" key="1">
    <citation type="journal article" date="2007" name="Nature">
        <title>Evolution of genes and genomes on the Drosophila phylogeny.</title>
        <authorList>
            <consortium name="Drosophila 12 Genomes Consortium"/>
            <person name="Clark A.G."/>
            <person name="Eisen M.B."/>
            <person name="Smith D.R."/>
            <person name="Bergman C.M."/>
            <person name="Oliver B."/>
            <person name="Markow T.A."/>
            <person name="Kaufman T.C."/>
            <person name="Kellis M."/>
            <person name="Gelbart W."/>
            <person name="Iyer V.N."/>
            <person name="Pollard D.A."/>
            <person name="Sackton T.B."/>
            <person name="Larracuente A.M."/>
            <person name="Singh N.D."/>
            <person name="Abad J.P."/>
            <person name="Abt D.N."/>
            <person name="Adryan B."/>
            <person name="Aguade M."/>
            <person name="Akashi H."/>
            <person name="Anderson W.W."/>
            <person name="Aquadro C.F."/>
            <person name="Ardell D.H."/>
            <person name="Arguello R."/>
            <person name="Artieri C.G."/>
            <person name="Barbash D.A."/>
            <person name="Barker D."/>
            <person name="Barsanti P."/>
            <person name="Batterham P."/>
            <person name="Batzoglou S."/>
            <person name="Begun D."/>
            <person name="Bhutkar A."/>
            <person name="Blanco E."/>
            <person name="Bosak S.A."/>
            <person name="Bradley R.K."/>
            <person name="Brand A.D."/>
            <person name="Brent M.R."/>
            <person name="Brooks A.N."/>
            <person name="Brown R.H."/>
            <person name="Butlin R.K."/>
            <person name="Caggese C."/>
            <person name="Calvi B.R."/>
            <person name="Bernardo de Carvalho A."/>
            <person name="Caspi A."/>
            <person name="Castrezana S."/>
            <person name="Celniker S.E."/>
            <person name="Chang J.L."/>
            <person name="Chapple C."/>
            <person name="Chatterji S."/>
            <person name="Chinwalla A."/>
            <person name="Civetta A."/>
            <person name="Clifton S.W."/>
            <person name="Comeron J.M."/>
            <person name="Costello J.C."/>
            <person name="Coyne J.A."/>
            <person name="Daub J."/>
            <person name="David R.G."/>
            <person name="Delcher A.L."/>
            <person name="Delehaunty K."/>
            <person name="Do C.B."/>
            <person name="Ebling H."/>
            <person name="Edwards K."/>
            <person name="Eickbush T."/>
            <person name="Evans J.D."/>
            <person name="Filipski A."/>
            <person name="Findeiss S."/>
            <person name="Freyhult E."/>
            <person name="Fulton L."/>
            <person name="Fulton R."/>
            <person name="Garcia A.C."/>
            <person name="Gardiner A."/>
            <person name="Garfield D.A."/>
            <person name="Garvin B.E."/>
            <person name="Gibson G."/>
            <person name="Gilbert D."/>
            <person name="Gnerre S."/>
            <person name="Godfrey J."/>
            <person name="Good R."/>
            <person name="Gotea V."/>
            <person name="Gravely B."/>
            <person name="Greenberg A.J."/>
            <person name="Griffiths-Jones S."/>
            <person name="Gross S."/>
            <person name="Guigo R."/>
            <person name="Gustafson E.A."/>
            <person name="Haerty W."/>
            <person name="Hahn M.W."/>
            <person name="Halligan D.L."/>
            <person name="Halpern A.L."/>
            <person name="Halter G.M."/>
            <person name="Han M.V."/>
            <person name="Heger A."/>
            <person name="Hillier L."/>
            <person name="Hinrichs A.S."/>
            <person name="Holmes I."/>
            <person name="Hoskins R.A."/>
            <person name="Hubisz M.J."/>
            <person name="Hultmark D."/>
            <person name="Huntley M.A."/>
            <person name="Jaffe D.B."/>
            <person name="Jagadeeshan S."/>
            <person name="Jeck W.R."/>
            <person name="Johnson J."/>
            <person name="Jones C.D."/>
            <person name="Jordan W.C."/>
            <person name="Karpen G.H."/>
            <person name="Kataoka E."/>
            <person name="Keightley P.D."/>
            <person name="Kheradpour P."/>
            <person name="Kirkness E.F."/>
            <person name="Koerich L.B."/>
            <person name="Kristiansen K."/>
            <person name="Kudrna D."/>
            <person name="Kulathinal R.J."/>
            <person name="Kumar S."/>
            <person name="Kwok R."/>
            <person name="Lander E."/>
            <person name="Langley C.H."/>
            <person name="Lapoint R."/>
            <person name="Lazzaro B.P."/>
            <person name="Lee S.J."/>
            <person name="Levesque L."/>
            <person name="Li R."/>
            <person name="Lin C.F."/>
            <person name="Lin M.F."/>
            <person name="Lindblad-Toh K."/>
            <person name="Llopart A."/>
            <person name="Long M."/>
            <person name="Low L."/>
            <person name="Lozovsky E."/>
            <person name="Lu J."/>
            <person name="Luo M."/>
            <person name="Machado C.A."/>
            <person name="Makalowski W."/>
            <person name="Marzo M."/>
            <person name="Matsuda M."/>
            <person name="Matzkin L."/>
            <person name="McAllister B."/>
            <person name="McBride C.S."/>
            <person name="McKernan B."/>
            <person name="McKernan K."/>
            <person name="Mendez-Lago M."/>
            <person name="Minx P."/>
            <person name="Mollenhauer M.U."/>
            <person name="Montooth K."/>
            <person name="Mount S.M."/>
            <person name="Mu X."/>
            <person name="Myers E."/>
            <person name="Negre B."/>
            <person name="Newfeld S."/>
            <person name="Nielsen R."/>
            <person name="Noor M.A."/>
            <person name="O'Grady P."/>
            <person name="Pachter L."/>
            <person name="Papaceit M."/>
            <person name="Parisi M.J."/>
            <person name="Parisi M."/>
            <person name="Parts L."/>
            <person name="Pedersen J.S."/>
            <person name="Pesole G."/>
            <person name="Phillippy A.M."/>
            <person name="Ponting C.P."/>
            <person name="Pop M."/>
            <person name="Porcelli D."/>
            <person name="Powell J.R."/>
            <person name="Prohaska S."/>
            <person name="Pruitt K."/>
            <person name="Puig M."/>
            <person name="Quesneville H."/>
            <person name="Ram K.R."/>
            <person name="Rand D."/>
            <person name="Rasmussen M.D."/>
            <person name="Reed L.K."/>
            <person name="Reenan R."/>
            <person name="Reily A."/>
            <person name="Remington K.A."/>
            <person name="Rieger T.T."/>
            <person name="Ritchie M.G."/>
            <person name="Robin C."/>
            <person name="Rogers Y.H."/>
            <person name="Rohde C."/>
            <person name="Rozas J."/>
            <person name="Rubenfield M.J."/>
            <person name="Ruiz A."/>
            <person name="Russo S."/>
            <person name="Salzberg S.L."/>
            <person name="Sanchez-Gracia A."/>
            <person name="Saranga D.J."/>
            <person name="Sato H."/>
            <person name="Schaeffer S.W."/>
            <person name="Schatz M.C."/>
            <person name="Schlenke T."/>
            <person name="Schwartz R."/>
            <person name="Segarra C."/>
            <person name="Singh R.S."/>
            <person name="Sirot L."/>
            <person name="Sirota M."/>
            <person name="Sisneros N.B."/>
            <person name="Smith C.D."/>
            <person name="Smith T.F."/>
            <person name="Spieth J."/>
            <person name="Stage D.E."/>
            <person name="Stark A."/>
            <person name="Stephan W."/>
            <person name="Strausberg R.L."/>
            <person name="Strempel S."/>
            <person name="Sturgill D."/>
            <person name="Sutton G."/>
            <person name="Sutton G.G."/>
            <person name="Tao W."/>
            <person name="Teichmann S."/>
            <person name="Tobari Y.N."/>
            <person name="Tomimura Y."/>
            <person name="Tsolas J.M."/>
            <person name="Valente V.L."/>
            <person name="Venter E."/>
            <person name="Venter J.C."/>
            <person name="Vicario S."/>
            <person name="Vieira F.G."/>
            <person name="Vilella A.J."/>
            <person name="Villasante A."/>
            <person name="Walenz B."/>
            <person name="Wang J."/>
            <person name="Wasserman M."/>
            <person name="Watts T."/>
            <person name="Wilson D."/>
            <person name="Wilson R.K."/>
            <person name="Wing R.A."/>
            <person name="Wolfner M.F."/>
            <person name="Wong A."/>
            <person name="Wong G.K."/>
            <person name="Wu C.I."/>
            <person name="Wu G."/>
            <person name="Yamamoto D."/>
            <person name="Yang H.P."/>
            <person name="Yang S.P."/>
            <person name="Yorke J.A."/>
            <person name="Yoshida K."/>
            <person name="Zdobnov E."/>
            <person name="Zhang P."/>
            <person name="Zhang Y."/>
            <person name="Zimin A.V."/>
            <person name="Baldwin J."/>
            <person name="Abdouelleil A."/>
            <person name="Abdulkadir J."/>
            <person name="Abebe A."/>
            <person name="Abera B."/>
            <person name="Abreu J."/>
            <person name="Acer S.C."/>
            <person name="Aftuck L."/>
            <person name="Alexander A."/>
            <person name="An P."/>
            <person name="Anderson E."/>
            <person name="Anderson S."/>
            <person name="Arachi H."/>
            <person name="Azer M."/>
            <person name="Bachantsang P."/>
            <person name="Barry A."/>
            <person name="Bayul T."/>
            <person name="Berlin A."/>
            <person name="Bessette D."/>
            <person name="Bloom T."/>
            <person name="Blye J."/>
            <person name="Boguslavskiy L."/>
            <person name="Bonnet C."/>
            <person name="Boukhgalter B."/>
            <person name="Bourzgui I."/>
            <person name="Brown A."/>
            <person name="Cahill P."/>
            <person name="Channer S."/>
            <person name="Cheshatsang Y."/>
            <person name="Chuda L."/>
            <person name="Citroen M."/>
            <person name="Collymore A."/>
            <person name="Cooke P."/>
            <person name="Costello M."/>
            <person name="D'Aco K."/>
            <person name="Daza R."/>
            <person name="De Haan G."/>
            <person name="DeGray S."/>
            <person name="DeMaso C."/>
            <person name="Dhargay N."/>
            <person name="Dooley K."/>
            <person name="Dooley E."/>
            <person name="Doricent M."/>
            <person name="Dorje P."/>
            <person name="Dorjee K."/>
            <person name="Dupes A."/>
            <person name="Elong R."/>
            <person name="Falk J."/>
            <person name="Farina A."/>
            <person name="Faro S."/>
            <person name="Ferguson D."/>
            <person name="Fisher S."/>
            <person name="Foley C.D."/>
            <person name="Franke A."/>
            <person name="Friedrich D."/>
            <person name="Gadbois L."/>
            <person name="Gearin G."/>
            <person name="Gearin C.R."/>
            <person name="Giannoukos G."/>
            <person name="Goode T."/>
            <person name="Graham J."/>
            <person name="Grandbois E."/>
            <person name="Grewal S."/>
            <person name="Gyaltsen K."/>
            <person name="Hafez N."/>
            <person name="Hagos B."/>
            <person name="Hall J."/>
            <person name="Henson C."/>
            <person name="Hollinger A."/>
            <person name="Honan T."/>
            <person name="Huard M.D."/>
            <person name="Hughes L."/>
            <person name="Hurhula B."/>
            <person name="Husby M.E."/>
            <person name="Kamat A."/>
            <person name="Kanga B."/>
            <person name="Kashin S."/>
            <person name="Khazanovich D."/>
            <person name="Kisner P."/>
            <person name="Lance K."/>
            <person name="Lara M."/>
            <person name="Lee W."/>
            <person name="Lennon N."/>
            <person name="Letendre F."/>
            <person name="LeVine R."/>
            <person name="Lipovsky A."/>
            <person name="Liu X."/>
            <person name="Liu J."/>
            <person name="Liu S."/>
            <person name="Lokyitsang T."/>
            <person name="Lokyitsang Y."/>
            <person name="Lubonja R."/>
            <person name="Lui A."/>
            <person name="MacDonald P."/>
            <person name="Magnisalis V."/>
            <person name="Maru K."/>
            <person name="Matthews C."/>
            <person name="McCusker W."/>
            <person name="McDonough S."/>
            <person name="Mehta T."/>
            <person name="Meldrim J."/>
            <person name="Meneus L."/>
            <person name="Mihai O."/>
            <person name="Mihalev A."/>
            <person name="Mihova T."/>
            <person name="Mittelman R."/>
            <person name="Mlenga V."/>
            <person name="Montmayeur A."/>
            <person name="Mulrain L."/>
            <person name="Navidi A."/>
            <person name="Naylor J."/>
            <person name="Negash T."/>
            <person name="Nguyen T."/>
            <person name="Nguyen N."/>
            <person name="Nicol R."/>
            <person name="Norbu C."/>
            <person name="Norbu N."/>
            <person name="Novod N."/>
            <person name="O'Neill B."/>
            <person name="Osman S."/>
            <person name="Markiewicz E."/>
            <person name="Oyono O.L."/>
            <person name="Patti C."/>
            <person name="Phunkhang P."/>
            <person name="Pierre F."/>
            <person name="Priest M."/>
            <person name="Raghuraman S."/>
            <person name="Rege F."/>
            <person name="Reyes R."/>
            <person name="Rise C."/>
            <person name="Rogov P."/>
            <person name="Ross K."/>
            <person name="Ryan E."/>
            <person name="Settipalli S."/>
            <person name="Shea T."/>
            <person name="Sherpa N."/>
            <person name="Shi L."/>
            <person name="Shih D."/>
            <person name="Sparrow T."/>
            <person name="Spaulding J."/>
            <person name="Stalker J."/>
            <person name="Stange-Thomann N."/>
            <person name="Stavropoulos S."/>
            <person name="Stone C."/>
            <person name="Strader C."/>
            <person name="Tesfaye S."/>
            <person name="Thomson T."/>
            <person name="Thoulutsang Y."/>
            <person name="Thoulutsang D."/>
            <person name="Topham K."/>
            <person name="Topping I."/>
            <person name="Tsamla T."/>
            <person name="Vassiliev H."/>
            <person name="Vo A."/>
            <person name="Wangchuk T."/>
            <person name="Wangdi T."/>
            <person name="Weiand M."/>
            <person name="Wilkinson J."/>
            <person name="Wilson A."/>
            <person name="Yadav S."/>
            <person name="Young G."/>
            <person name="Yu Q."/>
            <person name="Zembek L."/>
            <person name="Zhong D."/>
            <person name="Zimmer A."/>
            <person name="Zwirko Z."/>
            <person name="Jaffe D.B."/>
            <person name="Alvarez P."/>
            <person name="Brockman W."/>
            <person name="Butler J."/>
            <person name="Chin C."/>
            <person name="Gnerre S."/>
            <person name="Grabherr M."/>
            <person name="Kleber M."/>
            <person name="Mauceli E."/>
            <person name="MacCallum I."/>
        </authorList>
    </citation>
    <scope>NUCLEOTIDE SEQUENCE [LARGE SCALE GENOMIC DNA]</scope>
    <source>
        <strain evidence="2">MSH-3 / Tucson 14011-0111.49</strain>
    </source>
</reference>
<evidence type="ECO:0000313" key="2">
    <source>
        <dbReference type="Proteomes" id="UP000008744"/>
    </source>
</evidence>
<sequence>LTKQARQMVEELINQLNNAMQIRLLNKFTLYDQPHFDATGLLHSNRLYGPRVSILVDECGATPLEDDVDNFEHVLKMTTHNDALYAYYYTDNNTNKVKVTEIFDFDDMTEHDELATDLQIYEGSVEDHPNPHQHSHNTVVSEWNGVESVQIMPTTPELHDVAF</sequence>
<evidence type="ECO:0000313" key="1">
    <source>
        <dbReference type="EMBL" id="EDW26277.1"/>
    </source>
</evidence>
<dbReference type="GO" id="GO:0004806">
    <property type="term" value="F:triacylglycerol lipase activity"/>
    <property type="evidence" value="ECO:0007669"/>
    <property type="project" value="EnsemblMetazoa"/>
</dbReference>
<dbReference type="GO" id="GO:0005811">
    <property type="term" value="C:lipid droplet"/>
    <property type="evidence" value="ECO:0007669"/>
    <property type="project" value="EnsemblMetazoa"/>
</dbReference>
<gene>
    <name evidence="1" type="primary">Dper\GL26084</name>
    <name evidence="1" type="ORF">Dper_GL26084</name>
</gene>
<feature type="non-terminal residue" evidence="1">
    <location>
        <position position="1"/>
    </location>
</feature>